<keyword evidence="4" id="KW-1185">Reference proteome</keyword>
<feature type="region of interest" description="Disordered" evidence="1">
    <location>
        <begin position="451"/>
        <end position="470"/>
    </location>
</feature>
<evidence type="ECO:0000313" key="4">
    <source>
        <dbReference type="Proteomes" id="UP000719412"/>
    </source>
</evidence>
<feature type="domain" description="DUF4745" evidence="2">
    <location>
        <begin position="45"/>
        <end position="120"/>
    </location>
</feature>
<accession>A0A8J6HJV3</accession>
<feature type="region of interest" description="Disordered" evidence="1">
    <location>
        <begin position="163"/>
        <end position="211"/>
    </location>
</feature>
<evidence type="ECO:0000259" key="2">
    <source>
        <dbReference type="Pfam" id="PF15923"/>
    </source>
</evidence>
<evidence type="ECO:0000256" key="1">
    <source>
        <dbReference type="SAM" id="MobiDB-lite"/>
    </source>
</evidence>
<feature type="compositionally biased region" description="Acidic residues" evidence="1">
    <location>
        <begin position="624"/>
        <end position="634"/>
    </location>
</feature>
<dbReference type="Pfam" id="PF15923">
    <property type="entry name" value="DUF4745"/>
    <property type="match status" value="1"/>
</dbReference>
<name>A0A8J6HJV3_TENMO</name>
<evidence type="ECO:0000313" key="3">
    <source>
        <dbReference type="EMBL" id="KAH0815940.1"/>
    </source>
</evidence>
<dbReference type="AlphaFoldDB" id="A0A8J6HJV3"/>
<feature type="compositionally biased region" description="Low complexity" evidence="1">
    <location>
        <begin position="317"/>
        <end position="331"/>
    </location>
</feature>
<feature type="region of interest" description="Disordered" evidence="1">
    <location>
        <begin position="311"/>
        <end position="342"/>
    </location>
</feature>
<reference evidence="3" key="1">
    <citation type="journal article" date="2020" name="J Insects Food Feed">
        <title>The yellow mealworm (Tenebrio molitor) genome: a resource for the emerging insects as food and feed industry.</title>
        <authorList>
            <person name="Eriksson T."/>
            <person name="Andere A."/>
            <person name="Kelstrup H."/>
            <person name="Emery V."/>
            <person name="Picard C."/>
        </authorList>
    </citation>
    <scope>NUCLEOTIDE SEQUENCE</scope>
    <source>
        <strain evidence="3">Stoneville</strain>
        <tissue evidence="3">Whole head</tissue>
    </source>
</reference>
<feature type="compositionally biased region" description="Polar residues" evidence="1">
    <location>
        <begin position="451"/>
        <end position="465"/>
    </location>
</feature>
<feature type="compositionally biased region" description="Polar residues" evidence="1">
    <location>
        <begin position="1"/>
        <end position="10"/>
    </location>
</feature>
<organism evidence="3 4">
    <name type="scientific">Tenebrio molitor</name>
    <name type="common">Yellow mealworm beetle</name>
    <dbReference type="NCBI Taxonomy" id="7067"/>
    <lineage>
        <taxon>Eukaryota</taxon>
        <taxon>Metazoa</taxon>
        <taxon>Ecdysozoa</taxon>
        <taxon>Arthropoda</taxon>
        <taxon>Hexapoda</taxon>
        <taxon>Insecta</taxon>
        <taxon>Pterygota</taxon>
        <taxon>Neoptera</taxon>
        <taxon>Endopterygota</taxon>
        <taxon>Coleoptera</taxon>
        <taxon>Polyphaga</taxon>
        <taxon>Cucujiformia</taxon>
        <taxon>Tenebrionidae</taxon>
        <taxon>Tenebrio</taxon>
    </lineage>
</organism>
<comment type="caution">
    <text evidence="3">The sequence shown here is derived from an EMBL/GenBank/DDBJ whole genome shotgun (WGS) entry which is preliminary data.</text>
</comment>
<dbReference type="EMBL" id="JABDTM020022333">
    <property type="protein sequence ID" value="KAH0815940.1"/>
    <property type="molecule type" value="Genomic_DNA"/>
</dbReference>
<reference evidence="3" key="2">
    <citation type="submission" date="2021-08" db="EMBL/GenBank/DDBJ databases">
        <authorList>
            <person name="Eriksson T."/>
        </authorList>
    </citation>
    <scope>NUCLEOTIDE SEQUENCE</scope>
    <source>
        <strain evidence="3">Stoneville</strain>
        <tissue evidence="3">Whole head</tissue>
    </source>
</reference>
<feature type="region of interest" description="Disordered" evidence="1">
    <location>
        <begin position="1"/>
        <end position="39"/>
    </location>
</feature>
<dbReference type="Proteomes" id="UP000719412">
    <property type="component" value="Unassembled WGS sequence"/>
</dbReference>
<feature type="region of interest" description="Disordered" evidence="1">
    <location>
        <begin position="617"/>
        <end position="648"/>
    </location>
</feature>
<sequence>MDRDSQQSVAGGSDQPESEQKEKKSSEEPPTQQPPSPNALKNVQLATLCQISWEELTRATIVASNSVKTHIAAAMQDMSIGDTFTESDAQRQQDHNQQIIAENLLTFINLQYQFSIAGCECFGSMAMCPSCQATPGGIHDPDCSMAALQQCFARLSLHESRSQTSSPHFSLDRSTLDSPKSSEFQKSEFSRQQSPLSTEPRGPSPYQEVHRGPSPIHCCSEMIRGPGSIETIRGPFPNPGQLFSMKSPFPGRGSRSPLHFPLFPISGQRRWSEAAAAEVVGDNGDGTMRRWSMPWDCGRVEAGPWQQRYLPSKLVVPPSSTSQDRSRSTTPEALPQPGTITSGEGLAEAIQLLSCRPTRFSIPQTALPGHPLPGGSFVPPWTETHEERMHRRMYPGPASQRGNWQSIDVPHASRMSVTEHYDIFPPGLPLTSRKSSSSTDSSSCLSVHGSLTSCSERGSDSTASGGTRVVDGDFASGVSSTVKDGVHWNATGTNAMPDVLFKDVYGHKRLLDKERLASLSMYYQHKAPSFLPSLGCQCQAVNNRKLLQLYHLKIKFSIYYTLSTQRLLDINVTKNVHSTLQQIDPARNKKKWKEQDSIRLHTNLYSMWSGSEHLPFIRLPESQEPQDDSDTDDPPTEKSGKSPFPRPT</sequence>
<proteinExistence type="predicted"/>
<protein>
    <recommendedName>
        <fullName evidence="2">DUF4745 domain-containing protein</fullName>
    </recommendedName>
</protein>
<feature type="compositionally biased region" description="Basic and acidic residues" evidence="1">
    <location>
        <begin position="18"/>
        <end position="27"/>
    </location>
</feature>
<gene>
    <name evidence="3" type="ORF">GEV33_006850</name>
</gene>
<dbReference type="InterPro" id="IPR031813">
    <property type="entry name" value="DUF4745"/>
</dbReference>